<proteinExistence type="predicted"/>
<accession>A0ABX8GL95</accession>
<evidence type="ECO:0000313" key="2">
    <source>
        <dbReference type="Proteomes" id="UP000679335"/>
    </source>
</evidence>
<dbReference type="RefSeq" id="WP_208196858.1">
    <property type="nucleotide sequence ID" value="NZ_CP076023.1"/>
</dbReference>
<reference evidence="1 2" key="1">
    <citation type="submission" date="2021-05" db="EMBL/GenBank/DDBJ databases">
        <title>Novel species in genus Cellulomonas.</title>
        <authorList>
            <person name="Zhang G."/>
        </authorList>
    </citation>
    <scope>NUCLEOTIDE SEQUENCE [LARGE SCALE GENOMIC DNA]</scope>
    <source>
        <strain evidence="2">zg-ZUI157</strain>
    </source>
</reference>
<gene>
    <name evidence="1" type="ORF">KKR89_01025</name>
</gene>
<sequence length="76" mass="8537">MDSEPFVLHSAYRHGVSEDSIRHALRNHIDLFDVGDGMTMVIGPDRSGGLIEVGVVERYDDLYVAHAMPARPKFLR</sequence>
<protein>
    <recommendedName>
        <fullName evidence="3">DUF4258 domain-containing protein</fullName>
    </recommendedName>
</protein>
<dbReference type="EMBL" id="CP076023">
    <property type="protein sequence ID" value="QWC16296.1"/>
    <property type="molecule type" value="Genomic_DNA"/>
</dbReference>
<dbReference type="Proteomes" id="UP000679335">
    <property type="component" value="Chromosome"/>
</dbReference>
<name>A0ABX8GL95_9CELL</name>
<evidence type="ECO:0008006" key="3">
    <source>
        <dbReference type="Google" id="ProtNLM"/>
    </source>
</evidence>
<organism evidence="1 2">
    <name type="scientific">Cellulomonas dongxiuzhuiae</name>
    <dbReference type="NCBI Taxonomy" id="2819979"/>
    <lineage>
        <taxon>Bacteria</taxon>
        <taxon>Bacillati</taxon>
        <taxon>Actinomycetota</taxon>
        <taxon>Actinomycetes</taxon>
        <taxon>Micrococcales</taxon>
        <taxon>Cellulomonadaceae</taxon>
        <taxon>Cellulomonas</taxon>
    </lineage>
</organism>
<evidence type="ECO:0000313" key="1">
    <source>
        <dbReference type="EMBL" id="QWC16296.1"/>
    </source>
</evidence>
<keyword evidence="2" id="KW-1185">Reference proteome</keyword>